<evidence type="ECO:0000313" key="2">
    <source>
        <dbReference type="EMBL" id="CAH2042445.1"/>
    </source>
</evidence>
<evidence type="ECO:0000313" key="3">
    <source>
        <dbReference type="Proteomes" id="UP000837857"/>
    </source>
</evidence>
<name>A0ABN8I055_9NEOP</name>
<keyword evidence="1" id="KW-0732">Signal</keyword>
<evidence type="ECO:0000256" key="1">
    <source>
        <dbReference type="SAM" id="SignalP"/>
    </source>
</evidence>
<feature type="non-terminal residue" evidence="2">
    <location>
        <position position="1"/>
    </location>
</feature>
<gene>
    <name evidence="2" type="ORF">IPOD504_LOCUS3828</name>
</gene>
<dbReference type="EMBL" id="OW152826">
    <property type="protein sequence ID" value="CAH2042445.1"/>
    <property type="molecule type" value="Genomic_DNA"/>
</dbReference>
<protein>
    <submittedName>
        <fullName evidence="2">Uncharacterized protein</fullName>
    </submittedName>
</protein>
<keyword evidence="3" id="KW-1185">Reference proteome</keyword>
<feature type="signal peptide" evidence="1">
    <location>
        <begin position="1"/>
        <end position="24"/>
    </location>
</feature>
<sequence length="77" mass="8561">MGFRPVLFFCLFLLITIAAFPSEADRSKRDVAEDVKNASNDMGKTIGNLKDSVIHVFEPTEKSPIDKMEDSLKSIGK</sequence>
<reference evidence="2" key="1">
    <citation type="submission" date="2022-03" db="EMBL/GenBank/DDBJ databases">
        <authorList>
            <person name="Martin H S."/>
        </authorList>
    </citation>
    <scope>NUCLEOTIDE SEQUENCE</scope>
</reference>
<accession>A0ABN8I055</accession>
<organism evidence="2 3">
    <name type="scientific">Iphiclides podalirius</name>
    <name type="common">scarce swallowtail</name>
    <dbReference type="NCBI Taxonomy" id="110791"/>
    <lineage>
        <taxon>Eukaryota</taxon>
        <taxon>Metazoa</taxon>
        <taxon>Ecdysozoa</taxon>
        <taxon>Arthropoda</taxon>
        <taxon>Hexapoda</taxon>
        <taxon>Insecta</taxon>
        <taxon>Pterygota</taxon>
        <taxon>Neoptera</taxon>
        <taxon>Endopterygota</taxon>
        <taxon>Lepidoptera</taxon>
        <taxon>Glossata</taxon>
        <taxon>Ditrysia</taxon>
        <taxon>Papilionoidea</taxon>
        <taxon>Papilionidae</taxon>
        <taxon>Papilioninae</taxon>
        <taxon>Iphiclides</taxon>
    </lineage>
</organism>
<feature type="chain" id="PRO_5047081754" evidence="1">
    <location>
        <begin position="25"/>
        <end position="77"/>
    </location>
</feature>
<proteinExistence type="predicted"/>
<dbReference type="Proteomes" id="UP000837857">
    <property type="component" value="Chromosome 14"/>
</dbReference>